<evidence type="ECO:0000313" key="4">
    <source>
        <dbReference type="EMBL" id="SAL35111.1"/>
    </source>
</evidence>
<dbReference type="SUPFAM" id="SSF51735">
    <property type="entry name" value="NAD(P)-binding Rossmann-fold domains"/>
    <property type="match status" value="1"/>
</dbReference>
<dbReference type="InterPro" id="IPR002347">
    <property type="entry name" value="SDR_fam"/>
</dbReference>
<evidence type="ECO:0000256" key="2">
    <source>
        <dbReference type="ARBA" id="ARBA00023002"/>
    </source>
</evidence>
<dbReference type="AlphaFoldDB" id="A0A158GTI3"/>
<dbReference type="CDD" id="cd05374">
    <property type="entry name" value="17beta-HSD-like_SDR_c"/>
    <property type="match status" value="1"/>
</dbReference>
<dbReference type="GO" id="GO:0016491">
    <property type="term" value="F:oxidoreductase activity"/>
    <property type="evidence" value="ECO:0007669"/>
    <property type="project" value="UniProtKB-KW"/>
</dbReference>
<dbReference type="Pfam" id="PF00106">
    <property type="entry name" value="adh_short"/>
    <property type="match status" value="1"/>
</dbReference>
<comment type="similarity">
    <text evidence="1 3">Belongs to the short-chain dehydrogenases/reductases (SDR) family.</text>
</comment>
<dbReference type="NCBIfam" id="NF004824">
    <property type="entry name" value="PRK06180.1"/>
    <property type="match status" value="1"/>
</dbReference>
<protein>
    <submittedName>
        <fullName evidence="4">Short-chain dehydrogenase/reductase SDR</fullName>
    </submittedName>
</protein>
<reference evidence="4 5" key="1">
    <citation type="submission" date="2016-01" db="EMBL/GenBank/DDBJ databases">
        <authorList>
            <person name="Oliw E.H."/>
        </authorList>
    </citation>
    <scope>NUCLEOTIDE SEQUENCE [LARGE SCALE GENOMIC DNA]</scope>
    <source>
        <strain evidence="4">LMG 22029</strain>
    </source>
</reference>
<dbReference type="PRINTS" id="PR00081">
    <property type="entry name" value="GDHRDH"/>
</dbReference>
<dbReference type="PANTHER" id="PTHR43976:SF16">
    <property type="entry name" value="SHORT-CHAIN DEHYDROGENASE_REDUCTASE FAMILY PROTEIN"/>
    <property type="match status" value="1"/>
</dbReference>
<dbReference type="PRINTS" id="PR00080">
    <property type="entry name" value="SDRFAMILY"/>
</dbReference>
<dbReference type="Proteomes" id="UP000054893">
    <property type="component" value="Unassembled WGS sequence"/>
</dbReference>
<name>A0A158GTI3_CABSO</name>
<dbReference type="NCBIfam" id="NF006114">
    <property type="entry name" value="PRK08263.1"/>
    <property type="match status" value="1"/>
</dbReference>
<dbReference type="RefSeq" id="WP_060856741.1">
    <property type="nucleotide sequence ID" value="NZ_FCOC02000010.1"/>
</dbReference>
<evidence type="ECO:0000256" key="1">
    <source>
        <dbReference type="ARBA" id="ARBA00006484"/>
    </source>
</evidence>
<evidence type="ECO:0000313" key="5">
    <source>
        <dbReference type="Proteomes" id="UP000054893"/>
    </source>
</evidence>
<dbReference type="PANTHER" id="PTHR43976">
    <property type="entry name" value="SHORT CHAIN DEHYDROGENASE"/>
    <property type="match status" value="1"/>
</dbReference>
<sequence length="284" mass="30774">MMNRDNPVWLITGCSTGFGRELAKLVLERGWRAVVTARDPSTLKDLTEGYQETSLALQLDVTDRKQIVDVVAQSTKKFGRIDALVNNAGYGYLAAIEEGEDDAVRAMFETNVFGLVDMTKAVLPIMREQKSGLVVNISSIGGITSFAATGYYHGTKYAVEGISESLAIEVKPLGIDVLIVEPGPFRTNWAGPSIKQSATRIDAYADTAGERRKQTEARSGNQAGDPVRAAQAIIDAALSDTPPLRLLLGKAALELARKKVDLLKHDFDTWEKTTVGADFPEGSK</sequence>
<accession>A0A158GTI3</accession>
<gene>
    <name evidence="4" type="ORF">AWB64_03446</name>
</gene>
<organism evidence="4 5">
    <name type="scientific">Caballeronia sordidicola</name>
    <name type="common">Burkholderia sordidicola</name>
    <dbReference type="NCBI Taxonomy" id="196367"/>
    <lineage>
        <taxon>Bacteria</taxon>
        <taxon>Pseudomonadati</taxon>
        <taxon>Pseudomonadota</taxon>
        <taxon>Betaproteobacteria</taxon>
        <taxon>Burkholderiales</taxon>
        <taxon>Burkholderiaceae</taxon>
        <taxon>Caballeronia</taxon>
    </lineage>
</organism>
<dbReference type="InterPro" id="IPR036291">
    <property type="entry name" value="NAD(P)-bd_dom_sf"/>
</dbReference>
<dbReference type="OrthoDB" id="9789083at2"/>
<evidence type="ECO:0000256" key="3">
    <source>
        <dbReference type="RuleBase" id="RU000363"/>
    </source>
</evidence>
<dbReference type="EMBL" id="FCOC02000010">
    <property type="protein sequence ID" value="SAL35111.1"/>
    <property type="molecule type" value="Genomic_DNA"/>
</dbReference>
<dbReference type="InterPro" id="IPR051911">
    <property type="entry name" value="SDR_oxidoreductase"/>
</dbReference>
<keyword evidence="2" id="KW-0560">Oxidoreductase</keyword>
<proteinExistence type="inferred from homology"/>
<dbReference type="Gene3D" id="3.40.50.720">
    <property type="entry name" value="NAD(P)-binding Rossmann-like Domain"/>
    <property type="match status" value="1"/>
</dbReference>